<dbReference type="AlphaFoldDB" id="A0A976MF38"/>
<evidence type="ECO:0000313" key="2">
    <source>
        <dbReference type="Proteomes" id="UP000244811"/>
    </source>
</evidence>
<dbReference type="InterPro" id="IPR036420">
    <property type="entry name" value="BRCT_dom_sf"/>
</dbReference>
<evidence type="ECO:0000313" key="1">
    <source>
        <dbReference type="EMBL" id="UKK02698.2"/>
    </source>
</evidence>
<sequence length="449" mass="51793">MPSLFFDDVYKSVYLKDEFWKNDAESGLWHNKTICLLGFDDQLDSCRDLVVYLLKSLITKGANIVKYPNNKVDVRKIPIHFYLCNYSLGFEMKPPNSVDYKLVTPIWLYSCNRDNKIYSSDTLPIFRANRKFNCLQFGRSDLKVSLIGSLNNVLCGTVSDMNEIKYSFDTLHRFIAHCGFSFIDYSQLKDQSFKHEGKLYLLFCKTFDESFEDGIIDASATIPCLSIQWLFDSYLAGEMKEIKNYLVSLQRYNTKSQLKKKKPMKRNFSNRVLCFSFGFAVENELNNIDLKDFEASAAYVVNPIYVLAPWALKTENQNIKKMYNNISLVEEKKLILFISKNESMNEAIGLFGELSLLIENSIPKLGKNLVRNIRVYNSLNTTASNSIEVPFELLDGNKLNIFDKNVNVNLYDLADSITFMDIEDLSQYKDEATVSQNTQEIHEMLVELS</sequence>
<proteinExistence type="predicted"/>
<dbReference type="Proteomes" id="UP000244811">
    <property type="component" value="Chromosome 4"/>
</dbReference>
<organism evidence="1 2">
    <name type="scientific">Theileria orientalis</name>
    <dbReference type="NCBI Taxonomy" id="68886"/>
    <lineage>
        <taxon>Eukaryota</taxon>
        <taxon>Sar</taxon>
        <taxon>Alveolata</taxon>
        <taxon>Apicomplexa</taxon>
        <taxon>Aconoidasida</taxon>
        <taxon>Piroplasmida</taxon>
        <taxon>Theileriidae</taxon>
        <taxon>Theileria</taxon>
    </lineage>
</organism>
<gene>
    <name evidence="1" type="ORF">MACK_002793</name>
</gene>
<evidence type="ECO:0008006" key="3">
    <source>
        <dbReference type="Google" id="ProtNLM"/>
    </source>
</evidence>
<dbReference type="SUPFAM" id="SSF52113">
    <property type="entry name" value="BRCT domain"/>
    <property type="match status" value="1"/>
</dbReference>
<dbReference type="EMBL" id="CP056072">
    <property type="protein sequence ID" value="UKK02698.2"/>
    <property type="molecule type" value="Genomic_DNA"/>
</dbReference>
<accession>A0A976MF38</accession>
<name>A0A976MF38_THEOR</name>
<reference evidence="1" key="1">
    <citation type="submission" date="2022-07" db="EMBL/GenBank/DDBJ databases">
        <title>Evaluation of T. orientalis genome assembly methods using nanopore sequencing and analysis of variation between genomes.</title>
        <authorList>
            <person name="Yam J."/>
            <person name="Micallef M.L."/>
            <person name="Liu M."/>
            <person name="Djordjevic S.P."/>
            <person name="Bogema D.R."/>
            <person name="Jenkins C."/>
        </authorList>
    </citation>
    <scope>NUCLEOTIDE SEQUENCE</scope>
    <source>
        <strain evidence="1">Goon Nure</strain>
    </source>
</reference>
<protein>
    <recommendedName>
        <fullName evidence="3">BRCT domain-containing protein</fullName>
    </recommendedName>
</protein>
<dbReference type="Gene3D" id="3.40.50.10190">
    <property type="entry name" value="BRCT domain"/>
    <property type="match status" value="1"/>
</dbReference>